<dbReference type="PANTHER" id="PTHR11472">
    <property type="entry name" value="DNA REPAIR DEAD HELICASE RAD3/XP-D SUBFAMILY MEMBER"/>
    <property type="match status" value="1"/>
</dbReference>
<dbReference type="GO" id="GO:0003677">
    <property type="term" value="F:DNA binding"/>
    <property type="evidence" value="ECO:0007669"/>
    <property type="project" value="UniProtKB-KW"/>
</dbReference>
<dbReference type="VEuPathDB" id="TriTrypDB:Tc_MARK_3219"/>
<dbReference type="Gene3D" id="3.40.50.300">
    <property type="entry name" value="P-loop containing nucleotide triphosphate hydrolases"/>
    <property type="match status" value="2"/>
</dbReference>
<keyword evidence="4" id="KW-0547">Nucleotide-binding</keyword>
<dbReference type="InterPro" id="IPR014013">
    <property type="entry name" value="Helic_SF1/SF2_ATP-bd_DinG/Rad3"/>
</dbReference>
<keyword evidence="3" id="KW-0479">Metal-binding</keyword>
<keyword evidence="7 17" id="KW-0347">Helicase</keyword>
<dbReference type="GO" id="GO:0005524">
    <property type="term" value="F:ATP binding"/>
    <property type="evidence" value="ECO:0007669"/>
    <property type="project" value="UniProtKB-KW"/>
</dbReference>
<dbReference type="SMART" id="SM00491">
    <property type="entry name" value="HELICc2"/>
    <property type="match status" value="1"/>
</dbReference>
<comment type="subcellular location">
    <subcellularLocation>
        <location evidence="1">Nucleus</location>
    </subcellularLocation>
</comment>
<dbReference type="GO" id="GO:0006281">
    <property type="term" value="P:DNA repair"/>
    <property type="evidence" value="ECO:0007669"/>
    <property type="project" value="UniProtKB-KW"/>
</dbReference>
<dbReference type="VEuPathDB" id="TriTrypDB:C3747_13g413"/>
<evidence type="ECO:0000256" key="3">
    <source>
        <dbReference type="ARBA" id="ARBA00022723"/>
    </source>
</evidence>
<dbReference type="AlphaFoldDB" id="A0A2V2VLF7"/>
<evidence type="ECO:0000256" key="7">
    <source>
        <dbReference type="ARBA" id="ARBA00022806"/>
    </source>
</evidence>
<dbReference type="CDD" id="cd17970">
    <property type="entry name" value="DEAHc_FancJ"/>
    <property type="match status" value="1"/>
</dbReference>
<protein>
    <submittedName>
        <fullName evidence="17">Putative helicase</fullName>
    </submittedName>
</protein>
<reference evidence="17 18" key="1">
    <citation type="journal article" date="2018" name="Microb. Genom.">
        <title>Expanding an expanded genome: long-read sequencing of Trypanosoma cruzi.</title>
        <authorList>
            <person name="Berna L."/>
            <person name="Rodriguez M."/>
            <person name="Chiribao M.L."/>
            <person name="Parodi-Talice A."/>
            <person name="Pita S."/>
            <person name="Rijo G."/>
            <person name="Alvarez-Valin F."/>
            <person name="Robello C."/>
        </authorList>
    </citation>
    <scope>NUCLEOTIDE SEQUENCE [LARGE SCALE GENOMIC DNA]</scope>
    <source>
        <strain evidence="17 18">Dm28c</strain>
    </source>
</reference>
<dbReference type="GO" id="GO:0045910">
    <property type="term" value="P:negative regulation of DNA recombination"/>
    <property type="evidence" value="ECO:0007669"/>
    <property type="project" value="TreeGrafter"/>
</dbReference>
<gene>
    <name evidence="17" type="ORF">C4B63_23g221</name>
</gene>
<dbReference type="VEuPathDB" id="TriTrypDB:BCY84_15268"/>
<dbReference type="InterPro" id="IPR014001">
    <property type="entry name" value="Helicase_ATP-bd"/>
</dbReference>
<evidence type="ECO:0000256" key="10">
    <source>
        <dbReference type="ARBA" id="ARBA00023014"/>
    </source>
</evidence>
<dbReference type="FunFam" id="3.40.50.300:FF:001352">
    <property type="entry name" value="DNA repair helicase"/>
    <property type="match status" value="1"/>
</dbReference>
<evidence type="ECO:0000256" key="6">
    <source>
        <dbReference type="ARBA" id="ARBA00022801"/>
    </source>
</evidence>
<dbReference type="GO" id="GO:0051539">
    <property type="term" value="F:4 iron, 4 sulfur cluster binding"/>
    <property type="evidence" value="ECO:0007669"/>
    <property type="project" value="UniProtKB-KW"/>
</dbReference>
<dbReference type="GO" id="GO:0010569">
    <property type="term" value="P:regulation of double-strand break repair via homologous recombination"/>
    <property type="evidence" value="ECO:0007669"/>
    <property type="project" value="TreeGrafter"/>
</dbReference>
<evidence type="ECO:0000256" key="8">
    <source>
        <dbReference type="ARBA" id="ARBA00022840"/>
    </source>
</evidence>
<keyword evidence="14" id="KW-0539">Nucleus</keyword>
<dbReference type="VEuPathDB" id="TriTrypDB:C4B63_23g221"/>
<evidence type="ECO:0000256" key="5">
    <source>
        <dbReference type="ARBA" id="ARBA00022763"/>
    </source>
</evidence>
<evidence type="ECO:0000256" key="14">
    <source>
        <dbReference type="ARBA" id="ARBA00023242"/>
    </source>
</evidence>
<dbReference type="InterPro" id="IPR006554">
    <property type="entry name" value="Helicase-like_DEXD_c2"/>
</dbReference>
<dbReference type="Pfam" id="PF13307">
    <property type="entry name" value="Helicase_C_2"/>
    <property type="match status" value="1"/>
</dbReference>
<dbReference type="InterPro" id="IPR002464">
    <property type="entry name" value="DNA/RNA_helicase_DEAH_CS"/>
</dbReference>
<keyword evidence="11" id="KW-0238">DNA-binding</keyword>
<feature type="domain" description="Helicase ATP-binding" evidence="15">
    <location>
        <begin position="29"/>
        <end position="290"/>
    </location>
</feature>
<evidence type="ECO:0000256" key="13">
    <source>
        <dbReference type="ARBA" id="ARBA00023235"/>
    </source>
</evidence>
<dbReference type="GO" id="GO:0005634">
    <property type="term" value="C:nucleus"/>
    <property type="evidence" value="ECO:0007669"/>
    <property type="project" value="UniProtKB-SubCell"/>
</dbReference>
<dbReference type="GO" id="GO:0090657">
    <property type="term" value="P:telomeric loop disassembly"/>
    <property type="evidence" value="ECO:0007669"/>
    <property type="project" value="TreeGrafter"/>
</dbReference>
<dbReference type="SMART" id="SM00487">
    <property type="entry name" value="DEXDc"/>
    <property type="match status" value="1"/>
</dbReference>
<dbReference type="VEuPathDB" id="TriTrypDB:ECC02_001771"/>
<evidence type="ECO:0000256" key="9">
    <source>
        <dbReference type="ARBA" id="ARBA00023004"/>
    </source>
</evidence>
<keyword evidence="5" id="KW-0227">DNA damage</keyword>
<evidence type="ECO:0000256" key="4">
    <source>
        <dbReference type="ARBA" id="ARBA00022741"/>
    </source>
</evidence>
<dbReference type="GO" id="GO:0003678">
    <property type="term" value="F:DNA helicase activity"/>
    <property type="evidence" value="ECO:0007669"/>
    <property type="project" value="InterPro"/>
</dbReference>
<organism evidence="17 18">
    <name type="scientific">Trypanosoma cruzi</name>
    <dbReference type="NCBI Taxonomy" id="5693"/>
    <lineage>
        <taxon>Eukaryota</taxon>
        <taxon>Discoba</taxon>
        <taxon>Euglenozoa</taxon>
        <taxon>Kinetoplastea</taxon>
        <taxon>Metakinetoplastina</taxon>
        <taxon>Trypanosomatida</taxon>
        <taxon>Trypanosomatidae</taxon>
        <taxon>Trypanosoma</taxon>
        <taxon>Schizotrypanum</taxon>
    </lineage>
</organism>
<accession>A0A2V2VLF7</accession>
<dbReference type="InterPro" id="IPR027417">
    <property type="entry name" value="P-loop_NTPase"/>
</dbReference>
<dbReference type="EMBL" id="PRFA01000023">
    <property type="protein sequence ID" value="PWU95173.1"/>
    <property type="molecule type" value="Genomic_DNA"/>
</dbReference>
<dbReference type="SUPFAM" id="SSF52540">
    <property type="entry name" value="P-loop containing nucleoside triphosphate hydrolases"/>
    <property type="match status" value="1"/>
</dbReference>
<dbReference type="CDD" id="cd18788">
    <property type="entry name" value="SF2_C_XPD"/>
    <property type="match status" value="1"/>
</dbReference>
<comment type="caution">
    <text evidence="17">The sequence shown here is derived from an EMBL/GenBank/DDBJ whole genome shotgun (WGS) entry which is preliminary data.</text>
</comment>
<dbReference type="PROSITE" id="PS00690">
    <property type="entry name" value="DEAH_ATP_HELICASE"/>
    <property type="match status" value="1"/>
</dbReference>
<keyword evidence="6" id="KW-0378">Hydrolase</keyword>
<feature type="domain" description="Helicase ATP-binding" evidence="16">
    <location>
        <begin position="7"/>
        <end position="282"/>
    </location>
</feature>
<dbReference type="InterPro" id="IPR013020">
    <property type="entry name" value="Rad3/Chl1-like"/>
</dbReference>
<sequence>MSSISIGDVGVSFPFNPYPAQFEYMRAVIDALNGRCNALLESPTGTGKTLCLLCSALAWLEKRRGMTQQRYQIEGAGRTRVIYCSRTHAQLRQVIRELKRTRYGDIFSMSLLGSREHMCVNSQVLRLPTAQAQQSMCNTLREEKNCRFYRGFQARNDHNTAVKDGKWVHDMEDLVSDGRKCGYCPYYSEREEAKEADIVFLPYNYVFDLSIRKQLPFNLKGSILIVDEAHNLPSVLGASSCMNLQPLELTNAIHDCSRAIEMKRILMYTAAADDNSQDGLMDEQEFASLKIILCRLESCIAEENQDDEEKKKMSSHEVTGSLPGVEIVREGSYMIPFLSKALITRDLFFGANNQHGGGINDVITKAIAVLSQSESAALGLSKVQQFLNFVYERCESDDDEAYRFILRGVKGANRGSNQRSLGYWCLDTSCAVKTLVAGLNSLLLTSGTLSPLEHFAAELGIEFGVSLKGAHVIQQNQVLGCVLCKGPSGEKLNGAYAYRNSVDYRVGLGMSLVNISRNTPGGVLVFFPSYVALNAAIELWRAGSGRPGESLTVWGMLEDLKPVFVEPVEASDLQTIVSRFQREVDSAPSRGAILLAVCRGKISEGIDFADNHGRCVVVAGIPFANHTDLFVRLKREYLTRVASHRPKVRGKLFTGDDWYMNEAMRAVNQCVGRVIRHKDDYGVILLADERFAERLDGLSEWVANRCSIYREFREAYASVAQFFASFRRRSGDVAPPFFSSFGSVDSACGVEADARLGFPTEERVPASAEMAKRFASEKLRQAIAEKEEQMRSRIADARELPAAPYRVKVVSGGAMIDGGVGGQEISATAPTAARQLFRKQVLPVLPPADTVLVGSTSKEFCQFLRRQLQPASYDKFRDYLRQIASTRNDSTLSSDEMKRALSSAVDGLAGLFKEAAGERDAELLNAFGQHIPEEFRPYYMHLVRKRRRTSE</sequence>
<evidence type="ECO:0000259" key="15">
    <source>
        <dbReference type="PROSITE" id="PS51192"/>
    </source>
</evidence>
<dbReference type="VEuPathDB" id="TriTrypDB:TcYC6_0012760"/>
<dbReference type="VEuPathDB" id="TriTrypDB:TCSYLVIO_004431"/>
<keyword evidence="2" id="KW-0004">4Fe-4S</keyword>
<dbReference type="PROSITE" id="PS51193">
    <property type="entry name" value="HELICASE_ATP_BIND_2"/>
    <property type="match status" value="1"/>
</dbReference>
<dbReference type="VEuPathDB" id="TriTrypDB:TcCLB.508153.500"/>
<dbReference type="InterPro" id="IPR010614">
    <property type="entry name" value="RAD3-like_helicase_DEAD"/>
</dbReference>
<dbReference type="VEuPathDB" id="TriTrypDB:TCDM_00295"/>
<evidence type="ECO:0000313" key="18">
    <source>
        <dbReference type="Proteomes" id="UP000246121"/>
    </source>
</evidence>
<dbReference type="PROSITE" id="PS51192">
    <property type="entry name" value="HELICASE_ATP_BIND_1"/>
    <property type="match status" value="1"/>
</dbReference>
<evidence type="ECO:0000256" key="2">
    <source>
        <dbReference type="ARBA" id="ARBA00022485"/>
    </source>
</evidence>
<dbReference type="VEuPathDB" id="TriTrypDB:TcG_00838"/>
<keyword evidence="12" id="KW-0234">DNA repair</keyword>
<dbReference type="GO" id="GO:0016818">
    <property type="term" value="F:hydrolase activity, acting on acid anhydrides, in phosphorus-containing anhydrides"/>
    <property type="evidence" value="ECO:0007669"/>
    <property type="project" value="InterPro"/>
</dbReference>
<dbReference type="GO" id="GO:0046872">
    <property type="term" value="F:metal ion binding"/>
    <property type="evidence" value="ECO:0007669"/>
    <property type="project" value="UniProtKB-KW"/>
</dbReference>
<keyword evidence="9" id="KW-0408">Iron</keyword>
<evidence type="ECO:0000256" key="11">
    <source>
        <dbReference type="ARBA" id="ARBA00023125"/>
    </source>
</evidence>
<dbReference type="GO" id="GO:1904430">
    <property type="term" value="P:negative regulation of t-circle formation"/>
    <property type="evidence" value="ECO:0007669"/>
    <property type="project" value="TreeGrafter"/>
</dbReference>
<dbReference type="SMART" id="SM00488">
    <property type="entry name" value="DEXDc2"/>
    <property type="match status" value="1"/>
</dbReference>
<dbReference type="InterPro" id="IPR006555">
    <property type="entry name" value="ATP-dep_Helicase_C"/>
</dbReference>
<dbReference type="PANTHER" id="PTHR11472:SF34">
    <property type="entry name" value="REGULATOR OF TELOMERE ELONGATION HELICASE 1"/>
    <property type="match status" value="1"/>
</dbReference>
<dbReference type="VEuPathDB" id="TriTrypDB:TcCL_ESM00520"/>
<evidence type="ECO:0000256" key="1">
    <source>
        <dbReference type="ARBA" id="ARBA00004123"/>
    </source>
</evidence>
<name>A0A2V2VLF7_TRYCR</name>
<dbReference type="NCBIfam" id="TIGR00604">
    <property type="entry name" value="rad3"/>
    <property type="match status" value="1"/>
</dbReference>
<keyword evidence="10" id="KW-0411">Iron-sulfur</keyword>
<dbReference type="GO" id="GO:0070182">
    <property type="term" value="F:DNA polymerase binding"/>
    <property type="evidence" value="ECO:0007669"/>
    <property type="project" value="TreeGrafter"/>
</dbReference>
<proteinExistence type="predicted"/>
<dbReference type="Pfam" id="PF06733">
    <property type="entry name" value="DEAD_2"/>
    <property type="match status" value="1"/>
</dbReference>
<evidence type="ECO:0000313" key="17">
    <source>
        <dbReference type="EMBL" id="PWU95173.1"/>
    </source>
</evidence>
<evidence type="ECO:0000259" key="16">
    <source>
        <dbReference type="PROSITE" id="PS51193"/>
    </source>
</evidence>
<dbReference type="VEuPathDB" id="TriTrypDB:TcBrA4_0130290"/>
<evidence type="ECO:0000256" key="12">
    <source>
        <dbReference type="ARBA" id="ARBA00023204"/>
    </source>
</evidence>
<dbReference type="VEuPathDB" id="TriTrypDB:TcCLB.506697.40"/>
<keyword evidence="13" id="KW-0413">Isomerase</keyword>
<keyword evidence="8" id="KW-0067">ATP-binding</keyword>
<dbReference type="InterPro" id="IPR045028">
    <property type="entry name" value="DinG/Rad3-like"/>
</dbReference>
<dbReference type="Proteomes" id="UP000246121">
    <property type="component" value="Unassembled WGS sequence"/>
</dbReference>